<dbReference type="PANTHER" id="PTHR12900:SF0">
    <property type="entry name" value="CHECKPOINT PROTEIN"/>
    <property type="match status" value="1"/>
</dbReference>
<gene>
    <name evidence="5" type="ORF">WA026_013489</name>
</gene>
<keyword evidence="6" id="KW-1185">Reference proteome</keyword>
<evidence type="ECO:0000313" key="5">
    <source>
        <dbReference type="EMBL" id="KAK9891172.1"/>
    </source>
</evidence>
<keyword evidence="3" id="KW-0539">Nucleus</keyword>
<accession>A0AAW1VE77</accession>
<dbReference type="GO" id="GO:0006289">
    <property type="term" value="P:nucleotide-excision repair"/>
    <property type="evidence" value="ECO:0007669"/>
    <property type="project" value="TreeGrafter"/>
</dbReference>
<dbReference type="Gene3D" id="3.70.10.10">
    <property type="match status" value="1"/>
</dbReference>
<dbReference type="GO" id="GO:0033314">
    <property type="term" value="P:mitotic DNA replication checkpoint signaling"/>
    <property type="evidence" value="ECO:0007669"/>
    <property type="project" value="TreeGrafter"/>
</dbReference>
<evidence type="ECO:0000313" key="6">
    <source>
        <dbReference type="Proteomes" id="UP001431783"/>
    </source>
</evidence>
<dbReference type="GO" id="GO:0035861">
    <property type="term" value="C:site of double-strand break"/>
    <property type="evidence" value="ECO:0007669"/>
    <property type="project" value="TreeGrafter"/>
</dbReference>
<comment type="caution">
    <text evidence="5">The sequence shown here is derived from an EMBL/GenBank/DDBJ whole genome shotgun (WGS) entry which is preliminary data.</text>
</comment>
<comment type="subcellular location">
    <subcellularLocation>
        <location evidence="1">Nucleus</location>
    </subcellularLocation>
</comment>
<dbReference type="GO" id="GO:0000724">
    <property type="term" value="P:double-strand break repair via homologous recombination"/>
    <property type="evidence" value="ECO:0007669"/>
    <property type="project" value="TreeGrafter"/>
</dbReference>
<reference evidence="5 6" key="1">
    <citation type="submission" date="2023-03" db="EMBL/GenBank/DDBJ databases">
        <title>Genome insight into feeding habits of ladybird beetles.</title>
        <authorList>
            <person name="Li H.-S."/>
            <person name="Huang Y.-H."/>
            <person name="Pang H."/>
        </authorList>
    </citation>
    <scope>NUCLEOTIDE SEQUENCE [LARGE SCALE GENOMIC DNA]</scope>
    <source>
        <strain evidence="5">SYSU_2023b</strain>
        <tissue evidence="5">Whole body</tissue>
    </source>
</reference>
<dbReference type="GO" id="GO:0005730">
    <property type="term" value="C:nucleolus"/>
    <property type="evidence" value="ECO:0007669"/>
    <property type="project" value="InterPro"/>
</dbReference>
<comment type="similarity">
    <text evidence="2 4">Belongs to the HUS1 family.</text>
</comment>
<organism evidence="5 6">
    <name type="scientific">Henosepilachna vigintioctopunctata</name>
    <dbReference type="NCBI Taxonomy" id="420089"/>
    <lineage>
        <taxon>Eukaryota</taxon>
        <taxon>Metazoa</taxon>
        <taxon>Ecdysozoa</taxon>
        <taxon>Arthropoda</taxon>
        <taxon>Hexapoda</taxon>
        <taxon>Insecta</taxon>
        <taxon>Pterygota</taxon>
        <taxon>Neoptera</taxon>
        <taxon>Endopterygota</taxon>
        <taxon>Coleoptera</taxon>
        <taxon>Polyphaga</taxon>
        <taxon>Cucujiformia</taxon>
        <taxon>Coccinelloidea</taxon>
        <taxon>Coccinellidae</taxon>
        <taxon>Epilachninae</taxon>
        <taxon>Epilachnini</taxon>
        <taxon>Henosepilachna</taxon>
    </lineage>
</organism>
<dbReference type="AlphaFoldDB" id="A0AAW1VE77"/>
<dbReference type="Pfam" id="PF04005">
    <property type="entry name" value="Hus1"/>
    <property type="match status" value="1"/>
</dbReference>
<dbReference type="InterPro" id="IPR016580">
    <property type="entry name" value="HUS1"/>
</dbReference>
<evidence type="ECO:0000256" key="1">
    <source>
        <dbReference type="ARBA" id="ARBA00004123"/>
    </source>
</evidence>
<evidence type="ECO:0000256" key="4">
    <source>
        <dbReference type="PIRNR" id="PIRNR011312"/>
    </source>
</evidence>
<dbReference type="Proteomes" id="UP001431783">
    <property type="component" value="Unassembled WGS sequence"/>
</dbReference>
<name>A0AAW1VE77_9CUCU</name>
<evidence type="ECO:0000256" key="3">
    <source>
        <dbReference type="ARBA" id="ARBA00023242"/>
    </source>
</evidence>
<protein>
    <recommendedName>
        <fullName evidence="4">Checkpoint protein</fullName>
    </recommendedName>
</protein>
<dbReference type="PANTHER" id="PTHR12900">
    <property type="entry name" value="MITOTIC AND DNA DAMAGE CHECKPOINT PROTEIN HUS1"/>
    <property type="match status" value="1"/>
</dbReference>
<evidence type="ECO:0000256" key="2">
    <source>
        <dbReference type="ARBA" id="ARBA00005563"/>
    </source>
</evidence>
<sequence length="293" mass="33858">MKFRAVIADSAAMKDFMNIATSLSKFSKECVMRITSRNVYFIVSEEESGPRRPLVWCDLPVNFYFKEYNIVGVSEEFNEIYLEFSTALLARSVSVLKQNVKNLKIKLTKNEFPCLTLEMELVPEEIQTRQCVHDIRVEVISRKHWSNYEEPRFTDFHVTISMPPLKHLKNIVERMKSMSHKLIVSANRSGRLILKIETNTVTLSSHFLDLSLESFAVGHLHTLDDEDSTRENDGELHAVSSTIDIKKFLMFLSGMQFNNCKALCSIVQNRMVKLYMEQPGAFKLQIFLTELND</sequence>
<dbReference type="GO" id="GO:0044778">
    <property type="term" value="P:meiotic DNA integrity checkpoint signaling"/>
    <property type="evidence" value="ECO:0007669"/>
    <property type="project" value="TreeGrafter"/>
</dbReference>
<dbReference type="GO" id="GO:0030896">
    <property type="term" value="C:checkpoint clamp complex"/>
    <property type="evidence" value="ECO:0007669"/>
    <property type="project" value="InterPro"/>
</dbReference>
<dbReference type="InterPro" id="IPR007150">
    <property type="entry name" value="HUS1/Mec3"/>
</dbReference>
<dbReference type="GO" id="GO:0031573">
    <property type="term" value="P:mitotic intra-S DNA damage checkpoint signaling"/>
    <property type="evidence" value="ECO:0007669"/>
    <property type="project" value="TreeGrafter"/>
</dbReference>
<dbReference type="EMBL" id="JARQZJ010000127">
    <property type="protein sequence ID" value="KAK9891172.1"/>
    <property type="molecule type" value="Genomic_DNA"/>
</dbReference>
<dbReference type="GO" id="GO:0000723">
    <property type="term" value="P:telomere maintenance"/>
    <property type="evidence" value="ECO:0007669"/>
    <property type="project" value="TreeGrafter"/>
</dbReference>
<dbReference type="PIRSF" id="PIRSF011312">
    <property type="entry name" value="Cell_cycle_HUS1"/>
    <property type="match status" value="1"/>
</dbReference>
<proteinExistence type="inferred from homology"/>